<dbReference type="Gene3D" id="1.20.1510.10">
    <property type="entry name" value="Cation efflux protein transmembrane domain"/>
    <property type="match status" value="1"/>
</dbReference>
<comment type="subcellular location">
    <subcellularLocation>
        <location evidence="1">Membrane</location>
        <topology evidence="1">Multi-pass membrane protein</topology>
    </subcellularLocation>
</comment>
<keyword evidence="3" id="KW-0406">Ion transport</keyword>
<feature type="transmembrane region" description="Helical" evidence="6">
    <location>
        <begin position="82"/>
        <end position="105"/>
    </location>
</feature>
<keyword evidence="5 6" id="KW-0472">Membrane</keyword>
<dbReference type="InterPro" id="IPR050681">
    <property type="entry name" value="CDF/SLC30A"/>
</dbReference>
<keyword evidence="9" id="KW-1185">Reference proteome</keyword>
<dbReference type="SUPFAM" id="SSF161111">
    <property type="entry name" value="Cation efflux protein transmembrane domain-like"/>
    <property type="match status" value="1"/>
</dbReference>
<feature type="transmembrane region" description="Helical" evidence="6">
    <location>
        <begin position="16"/>
        <end position="35"/>
    </location>
</feature>
<dbReference type="InterPro" id="IPR027469">
    <property type="entry name" value="Cation_efflux_TMD_sf"/>
</dbReference>
<evidence type="ECO:0000313" key="9">
    <source>
        <dbReference type="Proteomes" id="UP001566204"/>
    </source>
</evidence>
<keyword evidence="3" id="KW-0862">Zinc</keyword>
<evidence type="ECO:0000256" key="2">
    <source>
        <dbReference type="ARBA" id="ARBA00022692"/>
    </source>
</evidence>
<evidence type="ECO:0000259" key="7">
    <source>
        <dbReference type="Pfam" id="PF01545"/>
    </source>
</evidence>
<proteinExistence type="predicted"/>
<accession>A0ABV4HJC5</accession>
<dbReference type="PANTHER" id="PTHR11562">
    <property type="entry name" value="CATION EFFLUX PROTEIN/ ZINC TRANSPORTER"/>
    <property type="match status" value="1"/>
</dbReference>
<dbReference type="Proteomes" id="UP001566204">
    <property type="component" value="Unassembled WGS sequence"/>
</dbReference>
<comment type="caution">
    <text evidence="8">The sequence shown here is derived from an EMBL/GenBank/DDBJ whole genome shotgun (WGS) entry which is preliminary data.</text>
</comment>
<evidence type="ECO:0000256" key="6">
    <source>
        <dbReference type="SAM" id="Phobius"/>
    </source>
</evidence>
<feature type="transmembrane region" description="Helical" evidence="6">
    <location>
        <begin position="181"/>
        <end position="199"/>
    </location>
</feature>
<evidence type="ECO:0000256" key="3">
    <source>
        <dbReference type="ARBA" id="ARBA00022906"/>
    </source>
</evidence>
<evidence type="ECO:0000256" key="5">
    <source>
        <dbReference type="ARBA" id="ARBA00023136"/>
    </source>
</evidence>
<dbReference type="EMBL" id="JBEOQB010000008">
    <property type="protein sequence ID" value="MEZ0454417.1"/>
    <property type="molecule type" value="Genomic_DNA"/>
</dbReference>
<dbReference type="PANTHER" id="PTHR11562:SF17">
    <property type="entry name" value="RE54080P-RELATED"/>
    <property type="match status" value="1"/>
</dbReference>
<feature type="transmembrane region" description="Helical" evidence="6">
    <location>
        <begin position="157"/>
        <end position="175"/>
    </location>
</feature>
<evidence type="ECO:0000256" key="4">
    <source>
        <dbReference type="ARBA" id="ARBA00022989"/>
    </source>
</evidence>
<dbReference type="RefSeq" id="WP_370483897.1">
    <property type="nucleotide sequence ID" value="NZ_CP158797.1"/>
</dbReference>
<dbReference type="InterPro" id="IPR002524">
    <property type="entry name" value="Cation_efflux"/>
</dbReference>
<feature type="transmembrane region" description="Helical" evidence="6">
    <location>
        <begin position="117"/>
        <end position="136"/>
    </location>
</feature>
<reference evidence="8 9" key="1">
    <citation type="submission" date="2024-06" db="EMBL/GenBank/DDBJ databases">
        <title>Soil Sphingobacterium thalpophilum.</title>
        <authorList>
            <person name="Yang J."/>
            <person name="Li J."/>
        </authorList>
    </citation>
    <scope>NUCLEOTIDE SEQUENCE [LARGE SCALE GENOMIC DNA]</scope>
    <source>
        <strain evidence="8 9">22g91tb</strain>
    </source>
</reference>
<keyword evidence="3" id="KW-0813">Transport</keyword>
<dbReference type="Pfam" id="PF01545">
    <property type="entry name" value="Cation_efflux"/>
    <property type="match status" value="1"/>
</dbReference>
<feature type="domain" description="Cation efflux protein transmembrane" evidence="7">
    <location>
        <begin position="16"/>
        <end position="208"/>
    </location>
</feature>
<gene>
    <name evidence="8" type="ORF">ABTW24_22690</name>
</gene>
<evidence type="ECO:0000256" key="1">
    <source>
        <dbReference type="ARBA" id="ARBA00004141"/>
    </source>
</evidence>
<organism evidence="8 9">
    <name type="scientific">Sphingobacterium thalpophilum</name>
    <dbReference type="NCBI Taxonomy" id="259"/>
    <lineage>
        <taxon>Bacteria</taxon>
        <taxon>Pseudomonadati</taxon>
        <taxon>Bacteroidota</taxon>
        <taxon>Sphingobacteriia</taxon>
        <taxon>Sphingobacteriales</taxon>
        <taxon>Sphingobacteriaceae</taxon>
        <taxon>Sphingobacterium</taxon>
    </lineage>
</organism>
<name>A0ABV4HJC5_9SPHI</name>
<sequence>MAHSHKHHHSPRNGTTLAFWLNLIFSIIEIIGGMLTNSTAIISDAFHDFMDALAIGAAVLLEKISGKKLTSTFSYGYRRFSLLSALTMSVFLLVGAVLMIGTAYDSFLSPKVVDSKGMLWLAVLGILINGFAFLRIKKSDGHGHAHDHNSRAIMLHLLEDVLGWVAVLIGAVVIYYTGWYWIDGLLALAIAGFIGYNACKNLISTMKIVLQSIPENVNLQQLHFELKSIDGI</sequence>
<keyword evidence="2 6" id="KW-0812">Transmembrane</keyword>
<dbReference type="InterPro" id="IPR058533">
    <property type="entry name" value="Cation_efflux_TM"/>
</dbReference>
<evidence type="ECO:0000313" key="8">
    <source>
        <dbReference type="EMBL" id="MEZ0454417.1"/>
    </source>
</evidence>
<dbReference type="NCBIfam" id="TIGR01297">
    <property type="entry name" value="CDF"/>
    <property type="match status" value="1"/>
</dbReference>
<protein>
    <submittedName>
        <fullName evidence="8">Cation diffusion facilitator family transporter</fullName>
    </submittedName>
</protein>
<keyword evidence="3" id="KW-0864">Zinc transport</keyword>
<keyword evidence="4 6" id="KW-1133">Transmembrane helix</keyword>